<evidence type="ECO:0000256" key="5">
    <source>
        <dbReference type="ARBA" id="ARBA00022737"/>
    </source>
</evidence>
<dbReference type="FunFam" id="3.40.50.300:FF:000011">
    <property type="entry name" value="Putative ABC transporter ATP-binding component"/>
    <property type="match status" value="1"/>
</dbReference>
<dbReference type="FunFam" id="3.40.50.300:FF:000183">
    <property type="entry name" value="ABC transporter ATP-binding protein yjjK"/>
    <property type="match status" value="1"/>
</dbReference>
<accession>A0A152A9I7</accession>
<keyword evidence="8" id="KW-0067">ATP-binding</keyword>
<keyword evidence="6" id="KW-0547">Nucleotide-binding</keyword>
<keyword evidence="3" id="KW-0820">tRNA-binding</keyword>
<keyword evidence="15" id="KW-1185">Reference proteome</keyword>
<dbReference type="PROSITE" id="PS00211">
    <property type="entry name" value="ABC_TRANSPORTER_1"/>
    <property type="match status" value="1"/>
</dbReference>
<evidence type="ECO:0000256" key="9">
    <source>
        <dbReference type="ARBA" id="ARBA00022845"/>
    </source>
</evidence>
<dbReference type="PANTHER" id="PTHR43858">
    <property type="entry name" value="ENERGY-DEPENDENT TRANSLATIONAL THROTTLE PROTEIN ETTA"/>
    <property type="match status" value="1"/>
</dbReference>
<comment type="similarity">
    <text evidence="1">Belongs to the ABC transporter superfamily. ABCF family. Translational throttle EttA subfamily.</text>
</comment>
<dbReference type="GO" id="GO:0016887">
    <property type="term" value="F:ATP hydrolysis activity"/>
    <property type="evidence" value="ECO:0007669"/>
    <property type="project" value="InterPro"/>
</dbReference>
<sequence length="619" mass="69585">MINCYKNLLGFGSGGINKFFNVKSQNLVGHHWRELNYSFREYSKKASSSNNNTNNNNNEKVVLSLVGVQKRLDEGRILLKSTSLSFFYGSKIGLLGSNGSGKSTLMKIIAQQDTEIDGEVLYSKDMTVGFLHQEPELDNDKDVEGNIFDGISDKKEILDEYDQVVEELEELKSSGGKSSEIKNLEKREKDLQNQIEKEKLWDLKRKIAIAIDALNCPPGDSPVHSLSGGERRRVALARLLLSAPDVLLLDEPTNHLDAESVAWLERFLKDYKGTVIAVTHDRYFHEAVANWILEVDRGSLIPCKGNYSAWLRQKEARLNAETKKEEYRKKALKKELEYLSGGVKAQTKKNKARIERYNELVESAPEKYREPGRIAIPPCPRLGTDVIECKDLSVSFDGRVLFEGLNFKIEAGSIVGIIGPNGTGKSTLFRLLTGDLKPAKGSIKIGSTVKLGFVSQSRSSLNDDNTIYQEISDGNDTMNMGAGRQIHIREYISNFNFKGSDQDKYIGSLSGGERNRVHIAKMLKKGSNVLLLDEPTNDLDVDVLRNLENSLEDFPGTAIVISHDRWFLDRLCSHIISFEGNGKVVVFEGSYTDYEEDRQKRTGKKFDPTKIKYKKIHTV</sequence>
<dbReference type="STRING" id="361077.A0A152A9I7"/>
<comment type="caution">
    <text evidence="14">The sequence shown here is derived from an EMBL/GenBank/DDBJ whole genome shotgun (WGS) entry which is preliminary data.</text>
</comment>
<keyword evidence="7" id="KW-0378">Hydrolase</keyword>
<dbReference type="InterPro" id="IPR027417">
    <property type="entry name" value="P-loop_NTPase"/>
</dbReference>
<gene>
    <name evidence="14" type="ORF">DLAC_00364</name>
</gene>
<dbReference type="InterPro" id="IPR022374">
    <property type="entry name" value="EttA"/>
</dbReference>
<dbReference type="AlphaFoldDB" id="A0A152A9I7"/>
<feature type="domain" description="ABC transporter" evidence="13">
    <location>
        <begin position="63"/>
        <end position="322"/>
    </location>
</feature>
<dbReference type="InterPro" id="IPR003439">
    <property type="entry name" value="ABC_transporter-like_ATP-bd"/>
</dbReference>
<dbReference type="InterPro" id="IPR032781">
    <property type="entry name" value="ABC_tran_Xtn"/>
</dbReference>
<dbReference type="OMA" id="FKEYHRV"/>
<evidence type="ECO:0000256" key="12">
    <source>
        <dbReference type="SAM" id="Coils"/>
    </source>
</evidence>
<keyword evidence="9" id="KW-0810">Translation regulation</keyword>
<dbReference type="SUPFAM" id="SSF52540">
    <property type="entry name" value="P-loop containing nucleoside triphosphate hydrolases"/>
    <property type="match status" value="2"/>
</dbReference>
<evidence type="ECO:0000256" key="3">
    <source>
        <dbReference type="ARBA" id="ARBA00022555"/>
    </source>
</evidence>
<keyword evidence="4" id="KW-0699">rRNA-binding</keyword>
<evidence type="ECO:0000256" key="11">
    <source>
        <dbReference type="ARBA" id="ARBA00022917"/>
    </source>
</evidence>
<feature type="coiled-coil region" evidence="12">
    <location>
        <begin position="151"/>
        <end position="201"/>
    </location>
</feature>
<organism evidence="14 15">
    <name type="scientific">Tieghemostelium lacteum</name>
    <name type="common">Slime mold</name>
    <name type="synonym">Dictyostelium lacteum</name>
    <dbReference type="NCBI Taxonomy" id="361077"/>
    <lineage>
        <taxon>Eukaryota</taxon>
        <taxon>Amoebozoa</taxon>
        <taxon>Evosea</taxon>
        <taxon>Eumycetozoa</taxon>
        <taxon>Dictyostelia</taxon>
        <taxon>Dictyosteliales</taxon>
        <taxon>Raperosteliaceae</taxon>
        <taxon>Tieghemostelium</taxon>
    </lineage>
</organism>
<feature type="domain" description="ABC transporter" evidence="13">
    <location>
        <begin position="387"/>
        <end position="614"/>
    </location>
</feature>
<dbReference type="InterPro" id="IPR017871">
    <property type="entry name" value="ABC_transporter-like_CS"/>
</dbReference>
<keyword evidence="5" id="KW-0677">Repeat</keyword>
<keyword evidence="10" id="KW-0694">RNA-binding</keyword>
<dbReference type="Pfam" id="PF12848">
    <property type="entry name" value="ABC_tran_Xtn"/>
    <property type="match status" value="1"/>
</dbReference>
<dbReference type="GO" id="GO:0006412">
    <property type="term" value="P:translation"/>
    <property type="evidence" value="ECO:0007669"/>
    <property type="project" value="UniProtKB-KW"/>
</dbReference>
<evidence type="ECO:0000256" key="8">
    <source>
        <dbReference type="ARBA" id="ARBA00022840"/>
    </source>
</evidence>
<dbReference type="CDD" id="cd03221">
    <property type="entry name" value="ABCF_EF-3"/>
    <property type="match status" value="2"/>
</dbReference>
<reference evidence="14 15" key="1">
    <citation type="submission" date="2015-12" db="EMBL/GenBank/DDBJ databases">
        <title>Dictyostelia acquired genes for synthesis and detection of signals that induce cell-type specialization by lateral gene transfer from prokaryotes.</title>
        <authorList>
            <person name="Gloeckner G."/>
            <person name="Schaap P."/>
        </authorList>
    </citation>
    <scope>NUCLEOTIDE SEQUENCE [LARGE SCALE GENOMIC DNA]</scope>
    <source>
        <strain evidence="14 15">TK</strain>
    </source>
</reference>
<evidence type="ECO:0000256" key="7">
    <source>
        <dbReference type="ARBA" id="ARBA00022801"/>
    </source>
</evidence>
<dbReference type="GO" id="GO:0045900">
    <property type="term" value="P:negative regulation of translational elongation"/>
    <property type="evidence" value="ECO:0007669"/>
    <property type="project" value="InterPro"/>
</dbReference>
<dbReference type="GO" id="GO:0005524">
    <property type="term" value="F:ATP binding"/>
    <property type="evidence" value="ECO:0007669"/>
    <property type="project" value="UniProtKB-KW"/>
</dbReference>
<protein>
    <submittedName>
        <fullName evidence="14">ABC transporter-related protein</fullName>
    </submittedName>
</protein>
<keyword evidence="12" id="KW-0175">Coiled coil</keyword>
<dbReference type="NCBIfam" id="NF008775">
    <property type="entry name" value="PRK11819.1"/>
    <property type="match status" value="1"/>
</dbReference>
<dbReference type="Pfam" id="PF00005">
    <property type="entry name" value="ABC_tran"/>
    <property type="match status" value="2"/>
</dbReference>
<dbReference type="SMART" id="SM00382">
    <property type="entry name" value="AAA"/>
    <property type="match status" value="2"/>
</dbReference>
<evidence type="ECO:0000256" key="4">
    <source>
        <dbReference type="ARBA" id="ARBA00022730"/>
    </source>
</evidence>
<keyword evidence="11" id="KW-0648">Protein biosynthesis</keyword>
<dbReference type="GO" id="GO:0019843">
    <property type="term" value="F:rRNA binding"/>
    <property type="evidence" value="ECO:0007669"/>
    <property type="project" value="UniProtKB-KW"/>
</dbReference>
<evidence type="ECO:0000256" key="10">
    <source>
        <dbReference type="ARBA" id="ARBA00022884"/>
    </source>
</evidence>
<dbReference type="Gene3D" id="3.40.50.300">
    <property type="entry name" value="P-loop containing nucleotide triphosphate hydrolases"/>
    <property type="match status" value="2"/>
</dbReference>
<dbReference type="InterPro" id="IPR003593">
    <property type="entry name" value="AAA+_ATPase"/>
</dbReference>
<evidence type="ECO:0000313" key="15">
    <source>
        <dbReference type="Proteomes" id="UP000076078"/>
    </source>
</evidence>
<evidence type="ECO:0000259" key="13">
    <source>
        <dbReference type="PROSITE" id="PS50893"/>
    </source>
</evidence>
<dbReference type="InParanoid" id="A0A152A9I7"/>
<evidence type="ECO:0000256" key="2">
    <source>
        <dbReference type="ARBA" id="ARBA00022490"/>
    </source>
</evidence>
<keyword evidence="2" id="KW-0963">Cytoplasm</keyword>
<evidence type="ECO:0000313" key="14">
    <source>
        <dbReference type="EMBL" id="KYR02888.1"/>
    </source>
</evidence>
<dbReference type="EMBL" id="LODT01000001">
    <property type="protein sequence ID" value="KYR02888.1"/>
    <property type="molecule type" value="Genomic_DNA"/>
</dbReference>
<dbReference type="PROSITE" id="PS50893">
    <property type="entry name" value="ABC_TRANSPORTER_2"/>
    <property type="match status" value="2"/>
</dbReference>
<dbReference type="OrthoDB" id="15006at2759"/>
<evidence type="ECO:0000256" key="1">
    <source>
        <dbReference type="ARBA" id="ARBA00005868"/>
    </source>
</evidence>
<evidence type="ECO:0000256" key="6">
    <source>
        <dbReference type="ARBA" id="ARBA00022741"/>
    </source>
</evidence>
<dbReference type="GO" id="GO:0000049">
    <property type="term" value="F:tRNA binding"/>
    <property type="evidence" value="ECO:0007669"/>
    <property type="project" value="UniProtKB-KW"/>
</dbReference>
<dbReference type="PANTHER" id="PTHR43858:SF1">
    <property type="entry name" value="ABC TRANSPORTER-RELATED PROTEIN"/>
    <property type="match status" value="1"/>
</dbReference>
<name>A0A152A9I7_TIELA</name>
<dbReference type="Proteomes" id="UP000076078">
    <property type="component" value="Unassembled WGS sequence"/>
</dbReference>
<proteinExistence type="inferred from homology"/>